<accession>A0A0F4Z256</accession>
<dbReference type="GeneID" id="25313700"/>
<proteinExistence type="predicted"/>
<evidence type="ECO:0000313" key="3">
    <source>
        <dbReference type="Proteomes" id="UP000053958"/>
    </source>
</evidence>
<feature type="region of interest" description="Disordered" evidence="1">
    <location>
        <begin position="111"/>
        <end position="130"/>
    </location>
</feature>
<dbReference type="AlphaFoldDB" id="A0A0F4Z256"/>
<name>A0A0F4Z256_RASE3</name>
<reference evidence="2 3" key="1">
    <citation type="submission" date="2015-04" db="EMBL/GenBank/DDBJ databases">
        <authorList>
            <person name="Heijne W.H."/>
            <person name="Fedorova N.D."/>
            <person name="Nierman W.C."/>
            <person name="Vollebregt A.W."/>
            <person name="Zhao Z."/>
            <person name="Wu L."/>
            <person name="Kumar M."/>
            <person name="Stam H."/>
            <person name="van den Berg M.A."/>
            <person name="Pel H.J."/>
        </authorList>
    </citation>
    <scope>NUCLEOTIDE SEQUENCE [LARGE SCALE GENOMIC DNA]</scope>
    <source>
        <strain evidence="2 3">CBS 393.64</strain>
    </source>
</reference>
<comment type="caution">
    <text evidence="2">The sequence shown here is derived from an EMBL/GenBank/DDBJ whole genome shotgun (WGS) entry which is preliminary data.</text>
</comment>
<evidence type="ECO:0000256" key="1">
    <source>
        <dbReference type="SAM" id="MobiDB-lite"/>
    </source>
</evidence>
<protein>
    <submittedName>
        <fullName evidence="2">Uncharacterized protein</fullName>
    </submittedName>
</protein>
<sequence>MVIVSEYAALLVAFRREETKDKVREKAQHVVHNCLNGFEDRFFAPFCRIYVFLGVEDRRQYGVPRHDLTSQIAHEHFTQPDHAEVFMSERLSWDISTEVYFHPYRSRLAISRPTSSSGPSSTSPFASGAGLKCRSSQNIAIGMLRSSSHNIPTAIMSQEAKTPQQETKEEVIRKNLPAMLQTVMKNSKPPEKPAELNSNRRSLVVPSSEIKLYKYDKIDWDEYAFAQTDVLRGNSIILVVSEHAFLFAQFAIDETTKQVCEKLLTIRDRYMTGVDNCMTTFDNWFFAPFVRIYVFLAVADARPSGVPPTEDHTSIENKHFIQPDHAAMLTSEVDRWKASRAFLPYILPADDPQAQAYIRLCPVKDHPERIWQWPEVTVVSSNPDKDGALWVTDYSADGKEYPPNLKLPYIDFIPGEEHGRLSK</sequence>
<gene>
    <name evidence="2" type="ORF">T310_1349</name>
</gene>
<dbReference type="RefSeq" id="XP_013331214.1">
    <property type="nucleotide sequence ID" value="XM_013475760.1"/>
</dbReference>
<keyword evidence="3" id="KW-1185">Reference proteome</keyword>
<dbReference type="Proteomes" id="UP000053958">
    <property type="component" value="Unassembled WGS sequence"/>
</dbReference>
<evidence type="ECO:0000313" key="2">
    <source>
        <dbReference type="EMBL" id="KKA24602.1"/>
    </source>
</evidence>
<dbReference type="EMBL" id="LASV01000056">
    <property type="protein sequence ID" value="KKA24602.1"/>
    <property type="molecule type" value="Genomic_DNA"/>
</dbReference>
<organism evidence="2 3">
    <name type="scientific">Rasamsonia emersonii (strain ATCC 16479 / CBS 393.64 / IMI 116815)</name>
    <dbReference type="NCBI Taxonomy" id="1408163"/>
    <lineage>
        <taxon>Eukaryota</taxon>
        <taxon>Fungi</taxon>
        <taxon>Dikarya</taxon>
        <taxon>Ascomycota</taxon>
        <taxon>Pezizomycotina</taxon>
        <taxon>Eurotiomycetes</taxon>
        <taxon>Eurotiomycetidae</taxon>
        <taxon>Eurotiales</taxon>
        <taxon>Trichocomaceae</taxon>
        <taxon>Rasamsonia</taxon>
    </lineage>
</organism>